<keyword evidence="2" id="KW-0004">4Fe-4S</keyword>
<dbReference type="InterPro" id="IPR006638">
    <property type="entry name" value="Elp3/MiaA/NifB-like_rSAM"/>
</dbReference>
<evidence type="ECO:0000256" key="6">
    <source>
        <dbReference type="ARBA" id="ARBA00023014"/>
    </source>
</evidence>
<proteinExistence type="predicted"/>
<dbReference type="InterPro" id="IPR010722">
    <property type="entry name" value="BATS_dom"/>
</dbReference>
<comment type="caution">
    <text evidence="9">The sequence shown here is derived from an EMBL/GenBank/DDBJ whole genome shotgun (WGS) entry which is preliminary data.</text>
</comment>
<evidence type="ECO:0000313" key="9">
    <source>
        <dbReference type="EMBL" id="ORX79956.1"/>
    </source>
</evidence>
<comment type="cofactor">
    <cofactor evidence="7">
        <name>[2Fe-2S] cluster</name>
        <dbReference type="ChEBI" id="CHEBI:190135"/>
    </cofactor>
</comment>
<dbReference type="Proteomes" id="UP000193944">
    <property type="component" value="Unassembled WGS sequence"/>
</dbReference>
<dbReference type="NCBIfam" id="TIGR03956">
    <property type="entry name" value="rSAM_HydE"/>
    <property type="match status" value="1"/>
</dbReference>
<dbReference type="OrthoDB" id="2110726at2759"/>
<comment type="cofactor">
    <cofactor evidence="1">
        <name>[4Fe-4S] cluster</name>
        <dbReference type="ChEBI" id="CHEBI:49883"/>
    </cofactor>
</comment>
<dbReference type="SUPFAM" id="SSF102114">
    <property type="entry name" value="Radical SAM enzymes"/>
    <property type="match status" value="1"/>
</dbReference>
<dbReference type="GO" id="GO:0044272">
    <property type="term" value="P:sulfur compound biosynthetic process"/>
    <property type="evidence" value="ECO:0007669"/>
    <property type="project" value="UniProtKB-ARBA"/>
</dbReference>
<keyword evidence="3" id="KW-0949">S-adenosyl-L-methionine</keyword>
<accession>A0A1Y1X3K4</accession>
<dbReference type="EMBL" id="MCFG01000159">
    <property type="protein sequence ID" value="ORX79956.1"/>
    <property type="molecule type" value="Genomic_DNA"/>
</dbReference>
<evidence type="ECO:0000256" key="1">
    <source>
        <dbReference type="ARBA" id="ARBA00001966"/>
    </source>
</evidence>
<dbReference type="InterPro" id="IPR007197">
    <property type="entry name" value="rSAM"/>
</dbReference>
<dbReference type="SFLD" id="SFLDG01280">
    <property type="entry name" value="HydE/PylB-like"/>
    <property type="match status" value="1"/>
</dbReference>
<evidence type="ECO:0000256" key="2">
    <source>
        <dbReference type="ARBA" id="ARBA00022485"/>
    </source>
</evidence>
<name>A0A1Y1X3K4_9FUNG</name>
<keyword evidence="10" id="KW-1185">Reference proteome</keyword>
<dbReference type="SFLD" id="SFLDG01060">
    <property type="entry name" value="BATS_domain_containing"/>
    <property type="match status" value="1"/>
</dbReference>
<keyword evidence="4" id="KW-0479">Metal-binding</keyword>
<dbReference type="InterPro" id="IPR013785">
    <property type="entry name" value="Aldolase_TIM"/>
</dbReference>
<dbReference type="PANTHER" id="PTHR43726">
    <property type="entry name" value="3-METHYLORNITHINE SYNTHASE"/>
    <property type="match status" value="1"/>
</dbReference>
<dbReference type="Pfam" id="PF04055">
    <property type="entry name" value="Radical_SAM"/>
    <property type="match status" value="1"/>
</dbReference>
<dbReference type="STRING" id="1754192.A0A1Y1X3K4"/>
<feature type="domain" description="Radical SAM core" evidence="8">
    <location>
        <begin position="111"/>
        <end position="333"/>
    </location>
</feature>
<evidence type="ECO:0000259" key="8">
    <source>
        <dbReference type="PROSITE" id="PS51918"/>
    </source>
</evidence>
<dbReference type="SFLD" id="SFLDS00029">
    <property type="entry name" value="Radical_SAM"/>
    <property type="match status" value="1"/>
</dbReference>
<dbReference type="SMART" id="SM00729">
    <property type="entry name" value="Elp3"/>
    <property type="match status" value="1"/>
</dbReference>
<reference evidence="9 10" key="2">
    <citation type="submission" date="2016-08" db="EMBL/GenBank/DDBJ databases">
        <title>Pervasive Adenine N6-methylation of Active Genes in Fungi.</title>
        <authorList>
            <consortium name="DOE Joint Genome Institute"/>
            <person name="Mondo S.J."/>
            <person name="Dannebaum R.O."/>
            <person name="Kuo R.C."/>
            <person name="Labutti K."/>
            <person name="Haridas S."/>
            <person name="Kuo A."/>
            <person name="Salamov A."/>
            <person name="Ahrendt S.R."/>
            <person name="Lipzen A."/>
            <person name="Sullivan W."/>
            <person name="Andreopoulos W.B."/>
            <person name="Clum A."/>
            <person name="Lindquist E."/>
            <person name="Daum C."/>
            <person name="Ramamoorthy G.K."/>
            <person name="Gryganskyi A."/>
            <person name="Culley D."/>
            <person name="Magnuson J.K."/>
            <person name="James T.Y."/>
            <person name="O'Malley M.A."/>
            <person name="Stajich J.E."/>
            <person name="Spatafora J.W."/>
            <person name="Visel A."/>
            <person name="Grigoriev I.V."/>
        </authorList>
    </citation>
    <scope>NUCLEOTIDE SEQUENCE [LARGE SCALE GENOMIC DNA]</scope>
    <source>
        <strain evidence="9 10">S4</strain>
    </source>
</reference>
<dbReference type="AlphaFoldDB" id="A0A1Y1X3K4"/>
<dbReference type="Gene3D" id="3.20.20.70">
    <property type="entry name" value="Aldolase class I"/>
    <property type="match status" value="1"/>
</dbReference>
<dbReference type="GO" id="GO:0042364">
    <property type="term" value="P:water-soluble vitamin biosynthetic process"/>
    <property type="evidence" value="ECO:0007669"/>
    <property type="project" value="UniProtKB-ARBA"/>
</dbReference>
<dbReference type="GO" id="GO:0051539">
    <property type="term" value="F:4 iron, 4 sulfur cluster binding"/>
    <property type="evidence" value="ECO:0007669"/>
    <property type="project" value="UniProtKB-KW"/>
</dbReference>
<evidence type="ECO:0000256" key="5">
    <source>
        <dbReference type="ARBA" id="ARBA00023004"/>
    </source>
</evidence>
<protein>
    <submittedName>
        <fullName evidence="9">Biotin synthase</fullName>
    </submittedName>
</protein>
<dbReference type="InterPro" id="IPR058240">
    <property type="entry name" value="rSAM_sf"/>
</dbReference>
<dbReference type="InterPro" id="IPR024021">
    <property type="entry name" value="FeFe-hyd_HydE_rSAM"/>
</dbReference>
<evidence type="ECO:0000256" key="7">
    <source>
        <dbReference type="ARBA" id="ARBA00034078"/>
    </source>
</evidence>
<keyword evidence="6" id="KW-0411">Iron-sulfur</keyword>
<dbReference type="GO" id="GO:0046872">
    <property type="term" value="F:metal ion binding"/>
    <property type="evidence" value="ECO:0007669"/>
    <property type="project" value="UniProtKB-KW"/>
</dbReference>
<organism evidence="9 10">
    <name type="scientific">Anaeromyces robustus</name>
    <dbReference type="NCBI Taxonomy" id="1754192"/>
    <lineage>
        <taxon>Eukaryota</taxon>
        <taxon>Fungi</taxon>
        <taxon>Fungi incertae sedis</taxon>
        <taxon>Chytridiomycota</taxon>
        <taxon>Chytridiomycota incertae sedis</taxon>
        <taxon>Neocallimastigomycetes</taxon>
        <taxon>Neocallimastigales</taxon>
        <taxon>Neocallimastigaceae</taxon>
        <taxon>Anaeromyces</taxon>
    </lineage>
</organism>
<evidence type="ECO:0000256" key="4">
    <source>
        <dbReference type="ARBA" id="ARBA00022723"/>
    </source>
</evidence>
<dbReference type="SMART" id="SM00876">
    <property type="entry name" value="BATS"/>
    <property type="match status" value="1"/>
</dbReference>
<dbReference type="InterPro" id="IPR034422">
    <property type="entry name" value="HydE/PylB-like"/>
</dbReference>
<evidence type="ECO:0000313" key="10">
    <source>
        <dbReference type="Proteomes" id="UP000193944"/>
    </source>
</evidence>
<gene>
    <name evidence="9" type="ORF">BCR32DRAFT_294111</name>
</gene>
<reference evidence="9 10" key="1">
    <citation type="submission" date="2016-08" db="EMBL/GenBank/DDBJ databases">
        <title>A Parts List for Fungal Cellulosomes Revealed by Comparative Genomics.</title>
        <authorList>
            <consortium name="DOE Joint Genome Institute"/>
            <person name="Haitjema C.H."/>
            <person name="Gilmore S.P."/>
            <person name="Henske J.K."/>
            <person name="Solomon K.V."/>
            <person name="De Groot R."/>
            <person name="Kuo A."/>
            <person name="Mondo S.J."/>
            <person name="Salamov A.A."/>
            <person name="Labutti K."/>
            <person name="Zhao Z."/>
            <person name="Chiniquy J."/>
            <person name="Barry K."/>
            <person name="Brewer H.M."/>
            <person name="Purvine S.O."/>
            <person name="Wright A.T."/>
            <person name="Boxma B."/>
            <person name="Van Alen T."/>
            <person name="Hackstein J.H."/>
            <person name="Baker S.E."/>
            <person name="Grigoriev I.V."/>
            <person name="O'Malley M.A."/>
        </authorList>
    </citation>
    <scope>NUCLEOTIDE SEQUENCE [LARGE SCALE GENOMIC DNA]</scope>
    <source>
        <strain evidence="9 10">S4</strain>
    </source>
</reference>
<dbReference type="CDD" id="cd01335">
    <property type="entry name" value="Radical_SAM"/>
    <property type="match status" value="1"/>
</dbReference>
<sequence length="408" mass="47113">MLLSPTCIINHSKYALRSIIDFKPTLLHNTNIINQKLLPKIIINKNQKFNYSIIQTVKLNNNKDMKIVEKLYREQTLSDNELKTLIETKNIEATQLLKKYADETRQKYYGKKVFIRGLIEISSYCKNDCLYCGIRRSNNKAERYRLTRDEILTCCKNGYNLGFRTFVMQSGEDGFLTDRFLCSIIREIREKYPDCAITLSFGERSYESYKCLKEAGADRYLLRHEAADPNLYEKLHPKKMSLENRKKCLFNLKELGYQVGAGFMVGAPYQTTEHLINDLRFLQYLQPHMIGIGPFIPHHNTEFANNKSGTVELTLRLLNIIRLMFPKILLPATTALGTVTPNGRELGLQNGCNVVMPNLSPVKVRKKYDLYDNKICTGEEAAECRGCLNRRVKYAGYKIVSERGDYAF</sequence>
<dbReference type="PANTHER" id="PTHR43726:SF1">
    <property type="entry name" value="BIOTIN SYNTHASE"/>
    <property type="match status" value="1"/>
</dbReference>
<evidence type="ECO:0000256" key="3">
    <source>
        <dbReference type="ARBA" id="ARBA00022691"/>
    </source>
</evidence>
<dbReference type="PROSITE" id="PS51918">
    <property type="entry name" value="RADICAL_SAM"/>
    <property type="match status" value="1"/>
</dbReference>
<keyword evidence="5" id="KW-0408">Iron</keyword>
<dbReference type="GO" id="GO:0016740">
    <property type="term" value="F:transferase activity"/>
    <property type="evidence" value="ECO:0007669"/>
    <property type="project" value="TreeGrafter"/>
</dbReference>